<name>A0A5B8VP41_9BACT</name>
<dbReference type="SUPFAM" id="SSF89360">
    <property type="entry name" value="HesB-like domain"/>
    <property type="match status" value="1"/>
</dbReference>
<dbReference type="EMBL" id="CP042434">
    <property type="protein sequence ID" value="QEC72446.1"/>
    <property type="molecule type" value="Genomic_DNA"/>
</dbReference>
<evidence type="ECO:0000313" key="3">
    <source>
        <dbReference type="Proteomes" id="UP000321291"/>
    </source>
</evidence>
<reference evidence="2 3" key="1">
    <citation type="journal article" date="2017" name="Int. J. Syst. Evol. Microbiol.">
        <title>Arachidicoccus ginsenosidivorans sp. nov., with ginsenoside-converting activity isolated from ginseng cultivating soil.</title>
        <authorList>
            <person name="Siddiqi M.Z."/>
            <person name="Aslam Z."/>
            <person name="Im W.T."/>
        </authorList>
    </citation>
    <scope>NUCLEOTIDE SEQUENCE [LARGE SCALE GENOMIC DNA]</scope>
    <source>
        <strain evidence="2 3">Gsoil 809</strain>
    </source>
</reference>
<dbReference type="InterPro" id="IPR035903">
    <property type="entry name" value="HesB-like_dom_sf"/>
</dbReference>
<accession>A0A5B8VP41</accession>
<evidence type="ECO:0000259" key="1">
    <source>
        <dbReference type="Pfam" id="PF01521"/>
    </source>
</evidence>
<dbReference type="RefSeq" id="WP_146782855.1">
    <property type="nucleotide sequence ID" value="NZ_CP042434.1"/>
</dbReference>
<organism evidence="2 3">
    <name type="scientific">Arachidicoccus ginsenosidivorans</name>
    <dbReference type="NCBI Taxonomy" id="496057"/>
    <lineage>
        <taxon>Bacteria</taxon>
        <taxon>Pseudomonadati</taxon>
        <taxon>Bacteroidota</taxon>
        <taxon>Chitinophagia</taxon>
        <taxon>Chitinophagales</taxon>
        <taxon>Chitinophagaceae</taxon>
        <taxon>Arachidicoccus</taxon>
    </lineage>
</organism>
<protein>
    <submittedName>
        <fullName evidence="2">Iron-sulfur cluster assembly accessory protein</fullName>
    </submittedName>
</protein>
<dbReference type="OrthoDB" id="9801228at2"/>
<dbReference type="InterPro" id="IPR000361">
    <property type="entry name" value="ATAP_core_dom"/>
</dbReference>
<dbReference type="Proteomes" id="UP000321291">
    <property type="component" value="Chromosome"/>
</dbReference>
<dbReference type="KEGG" id="agi:FSB73_12940"/>
<gene>
    <name evidence="2" type="ORF">FSB73_12940</name>
</gene>
<sequence length="99" mass="10512">MDLIEVTPAAQAKIEALRAAAAEQGNPYLRLGARGGGCGVAVTYYLGFDKAEATDQVFSVAGIDCIINKGQLMQLQGIRLDYLETDSEQGFQFIPAAVS</sequence>
<evidence type="ECO:0000313" key="2">
    <source>
        <dbReference type="EMBL" id="QEC72446.1"/>
    </source>
</evidence>
<feature type="domain" description="Core" evidence="1">
    <location>
        <begin position="4"/>
        <end position="93"/>
    </location>
</feature>
<proteinExistence type="predicted"/>
<keyword evidence="3" id="KW-1185">Reference proteome</keyword>
<dbReference type="Pfam" id="PF01521">
    <property type="entry name" value="Fe-S_biosyn"/>
    <property type="match status" value="1"/>
</dbReference>
<dbReference type="Gene3D" id="2.60.300.12">
    <property type="entry name" value="HesB-like domain"/>
    <property type="match status" value="1"/>
</dbReference>
<dbReference type="AlphaFoldDB" id="A0A5B8VP41"/>